<reference evidence="2" key="1">
    <citation type="submission" date="2018-04" db="EMBL/GenBank/DDBJ databases">
        <title>WGS assembly of Panicum hallii.</title>
        <authorList>
            <person name="Lovell J."/>
            <person name="Jenkins J."/>
            <person name="Lowry D."/>
            <person name="Mamidi S."/>
            <person name="Sreedasyam A."/>
            <person name="Weng X."/>
            <person name="Barry K."/>
            <person name="Bonette J."/>
            <person name="Campitelli B."/>
            <person name="Daum C."/>
            <person name="Gordon S."/>
            <person name="Gould B."/>
            <person name="Lipzen A."/>
            <person name="Macqueen A."/>
            <person name="Palacio-Mejia J."/>
            <person name="Plott C."/>
            <person name="Shakirov E."/>
            <person name="Shu S."/>
            <person name="Yoshinaga Y."/>
            <person name="Zane M."/>
            <person name="Rokhsar D."/>
            <person name="Grimwood J."/>
            <person name="Schmutz J."/>
            <person name="Juenger T."/>
        </authorList>
    </citation>
    <scope>NUCLEOTIDE SEQUENCE [LARGE SCALE GENOMIC DNA]</scope>
    <source>
        <strain evidence="2">FIL2</strain>
    </source>
</reference>
<evidence type="ECO:0000256" key="1">
    <source>
        <dbReference type="SAM" id="Phobius"/>
    </source>
</evidence>
<dbReference type="AlphaFoldDB" id="A0A2T8I2L6"/>
<feature type="transmembrane region" description="Helical" evidence="1">
    <location>
        <begin position="15"/>
        <end position="32"/>
    </location>
</feature>
<name>A0A2T8I2L6_9POAL</name>
<protein>
    <submittedName>
        <fullName evidence="2">Uncharacterized protein</fullName>
    </submittedName>
</protein>
<dbReference type="EMBL" id="CM008054">
    <property type="protein sequence ID" value="PVH31916.1"/>
    <property type="molecule type" value="Genomic_DNA"/>
</dbReference>
<dbReference type="Proteomes" id="UP000243499">
    <property type="component" value="Chromosome 9"/>
</dbReference>
<organism evidence="2">
    <name type="scientific">Panicum hallii</name>
    <dbReference type="NCBI Taxonomy" id="206008"/>
    <lineage>
        <taxon>Eukaryota</taxon>
        <taxon>Viridiplantae</taxon>
        <taxon>Streptophyta</taxon>
        <taxon>Embryophyta</taxon>
        <taxon>Tracheophyta</taxon>
        <taxon>Spermatophyta</taxon>
        <taxon>Magnoliopsida</taxon>
        <taxon>Liliopsida</taxon>
        <taxon>Poales</taxon>
        <taxon>Poaceae</taxon>
        <taxon>PACMAD clade</taxon>
        <taxon>Panicoideae</taxon>
        <taxon>Panicodae</taxon>
        <taxon>Paniceae</taxon>
        <taxon>Panicinae</taxon>
        <taxon>Panicum</taxon>
        <taxon>Panicum sect. Panicum</taxon>
    </lineage>
</organism>
<sequence length="82" mass="9661">MYRTSNASDSFRTDAWRDVLCIFFYYRFYSLLTHFYLIHRFLLRFGLIHGLLLFPALLSPIEDSLTGCGARCSAYLLLNARR</sequence>
<keyword evidence="1" id="KW-1133">Transmembrane helix</keyword>
<accession>A0A2T8I2L6</accession>
<evidence type="ECO:0000313" key="2">
    <source>
        <dbReference type="EMBL" id="PVH31916.1"/>
    </source>
</evidence>
<dbReference type="Gramene" id="PVH31916">
    <property type="protein sequence ID" value="PVH31916"/>
    <property type="gene ID" value="PAHAL_9G260500"/>
</dbReference>
<proteinExistence type="predicted"/>
<keyword evidence="1" id="KW-0472">Membrane</keyword>
<gene>
    <name evidence="2" type="ORF">PAHAL_9G260500</name>
</gene>
<keyword evidence="1" id="KW-0812">Transmembrane</keyword>